<gene>
    <name evidence="2" type="ORF">M569_05468</name>
</gene>
<name>S8CR81_9LAMI</name>
<sequence length="140" mass="15897">FRAFRFRLESIDFLDFKVMSSKGGYAAPALSRQGGDRFYNPPAVRRQQQILLEQQQMMQRQQQQQQQQQQEHQVRRKEAAQKESSSGVAAENLNGVDVSFKAAALPVPRSSGHIPPAIVTNLDRLMEALTPFVEARRSLE</sequence>
<evidence type="ECO:0000256" key="1">
    <source>
        <dbReference type="SAM" id="MobiDB-lite"/>
    </source>
</evidence>
<feature type="compositionally biased region" description="Basic and acidic residues" evidence="1">
    <location>
        <begin position="72"/>
        <end position="81"/>
    </location>
</feature>
<feature type="non-terminal residue" evidence="2">
    <location>
        <position position="140"/>
    </location>
</feature>
<dbReference type="Proteomes" id="UP000015453">
    <property type="component" value="Unassembled WGS sequence"/>
</dbReference>
<accession>S8CR81</accession>
<comment type="caution">
    <text evidence="2">The sequence shown here is derived from an EMBL/GenBank/DDBJ whole genome shotgun (WGS) entry which is preliminary data.</text>
</comment>
<feature type="compositionally biased region" description="Low complexity" evidence="1">
    <location>
        <begin position="55"/>
        <end position="71"/>
    </location>
</feature>
<proteinExistence type="predicted"/>
<keyword evidence="3" id="KW-1185">Reference proteome</keyword>
<organism evidence="2 3">
    <name type="scientific">Genlisea aurea</name>
    <dbReference type="NCBI Taxonomy" id="192259"/>
    <lineage>
        <taxon>Eukaryota</taxon>
        <taxon>Viridiplantae</taxon>
        <taxon>Streptophyta</taxon>
        <taxon>Embryophyta</taxon>
        <taxon>Tracheophyta</taxon>
        <taxon>Spermatophyta</taxon>
        <taxon>Magnoliopsida</taxon>
        <taxon>eudicotyledons</taxon>
        <taxon>Gunneridae</taxon>
        <taxon>Pentapetalae</taxon>
        <taxon>asterids</taxon>
        <taxon>lamiids</taxon>
        <taxon>Lamiales</taxon>
        <taxon>Lentibulariaceae</taxon>
        <taxon>Genlisea</taxon>
    </lineage>
</organism>
<protein>
    <submittedName>
        <fullName evidence="2">Uncharacterized protein</fullName>
    </submittedName>
</protein>
<dbReference type="AlphaFoldDB" id="S8CR81"/>
<reference evidence="2 3" key="1">
    <citation type="journal article" date="2013" name="BMC Genomics">
        <title>The miniature genome of a carnivorous plant Genlisea aurea contains a low number of genes and short non-coding sequences.</title>
        <authorList>
            <person name="Leushkin E.V."/>
            <person name="Sutormin R.A."/>
            <person name="Nabieva E.R."/>
            <person name="Penin A.A."/>
            <person name="Kondrashov A.S."/>
            <person name="Logacheva M.D."/>
        </authorList>
    </citation>
    <scope>NUCLEOTIDE SEQUENCE [LARGE SCALE GENOMIC DNA]</scope>
</reference>
<feature type="region of interest" description="Disordered" evidence="1">
    <location>
        <begin position="55"/>
        <end position="90"/>
    </location>
</feature>
<feature type="non-terminal residue" evidence="2">
    <location>
        <position position="1"/>
    </location>
</feature>
<dbReference type="EMBL" id="AUSU01002186">
    <property type="protein sequence ID" value="EPS69300.1"/>
    <property type="molecule type" value="Genomic_DNA"/>
</dbReference>
<evidence type="ECO:0000313" key="2">
    <source>
        <dbReference type="EMBL" id="EPS69300.1"/>
    </source>
</evidence>
<evidence type="ECO:0000313" key="3">
    <source>
        <dbReference type="Proteomes" id="UP000015453"/>
    </source>
</evidence>